<evidence type="ECO:0000313" key="1">
    <source>
        <dbReference type="EMBL" id="SCX02091.1"/>
    </source>
</evidence>
<name>A0A1G4V6R6_9FLAO</name>
<dbReference type="STRING" id="329186.SAMN02927925_00455"/>
<gene>
    <name evidence="1" type="ORF">SAMN02927925_00455</name>
</gene>
<dbReference type="Proteomes" id="UP000182124">
    <property type="component" value="Unassembled WGS sequence"/>
</dbReference>
<dbReference type="SUPFAM" id="SSF160113">
    <property type="entry name" value="YegP-like"/>
    <property type="match status" value="1"/>
</dbReference>
<dbReference type="RefSeq" id="WP_023575499.1">
    <property type="nucleotide sequence ID" value="NZ_CBCSBQ010000003.1"/>
</dbReference>
<dbReference type="AlphaFoldDB" id="A0A1G4V6R6"/>
<dbReference type="InterPro" id="IPR036913">
    <property type="entry name" value="YegP-like_sf"/>
</dbReference>
<sequence length="113" mass="13097">MGTFAISKKENGLIKFEFNSRKGKTLFTSQSYKSKEECEKDILFLKERIENVSFLKFKTPAGKFFFKLIHGGHIHGISRKFTTELLLAKGLDEMKNNFIASEILDFSEEIFFD</sequence>
<organism evidence="1 2">
    <name type="scientific">Flavobacterium saliperosum</name>
    <dbReference type="NCBI Taxonomy" id="329186"/>
    <lineage>
        <taxon>Bacteria</taxon>
        <taxon>Pseudomonadati</taxon>
        <taxon>Bacteroidota</taxon>
        <taxon>Flavobacteriia</taxon>
        <taxon>Flavobacteriales</taxon>
        <taxon>Flavobacteriaceae</taxon>
        <taxon>Flavobacterium</taxon>
    </lineage>
</organism>
<proteinExistence type="predicted"/>
<reference evidence="1 2" key="1">
    <citation type="submission" date="2016-10" db="EMBL/GenBank/DDBJ databases">
        <authorList>
            <person name="de Groot N.N."/>
        </authorList>
    </citation>
    <scope>NUCLEOTIDE SEQUENCE [LARGE SCALE GENOMIC DNA]</scope>
    <source>
        <strain evidence="1 2">CGMCC 1.3801</strain>
    </source>
</reference>
<protein>
    <recommendedName>
        <fullName evidence="3">DUF1508 domain-containing protein</fullName>
    </recommendedName>
</protein>
<evidence type="ECO:0008006" key="3">
    <source>
        <dbReference type="Google" id="ProtNLM"/>
    </source>
</evidence>
<evidence type="ECO:0000313" key="2">
    <source>
        <dbReference type="Proteomes" id="UP000182124"/>
    </source>
</evidence>
<dbReference type="eggNOG" id="ENOG50331W5">
    <property type="taxonomic scope" value="Bacteria"/>
</dbReference>
<dbReference type="EMBL" id="FMTY01000001">
    <property type="protein sequence ID" value="SCX02091.1"/>
    <property type="molecule type" value="Genomic_DNA"/>
</dbReference>
<dbReference type="Gene3D" id="2.30.29.80">
    <property type="match status" value="1"/>
</dbReference>
<accession>A0A1G4V6R6</accession>